<dbReference type="OrthoDB" id="2134671at2"/>
<accession>A0A3N4GEX0</accession>
<evidence type="ECO:0000313" key="1">
    <source>
        <dbReference type="EMBL" id="RPA60438.1"/>
    </source>
</evidence>
<dbReference type="Proteomes" id="UP000273977">
    <property type="component" value="Unassembled WGS sequence"/>
</dbReference>
<dbReference type="InterPro" id="IPR015231">
    <property type="entry name" value="DUF1934"/>
</dbReference>
<organism evidence="1 2">
    <name type="scientific">Aerococcus agrisoli</name>
    <dbReference type="NCBI Taxonomy" id="2487350"/>
    <lineage>
        <taxon>Bacteria</taxon>
        <taxon>Bacillati</taxon>
        <taxon>Bacillota</taxon>
        <taxon>Bacilli</taxon>
        <taxon>Lactobacillales</taxon>
        <taxon>Aerococcaceae</taxon>
        <taxon>Aerococcus</taxon>
    </lineage>
</organism>
<sequence length="150" mass="17008">MAAAGKKAIRVQVNNYIQQARDGEQVREVFTTNTSGFYYEVGSAFYIEYLEEITEAPVNVRLKFMGDQQVVIRRQAFGTETTMTLVKDTMTDILYPIANQHTIVFQGMLTDMKVEVGDNQKVDADISYKLYQAGEMIGQYQIALQSRAQV</sequence>
<proteinExistence type="predicted"/>
<dbReference type="SUPFAM" id="SSF50814">
    <property type="entry name" value="Lipocalins"/>
    <property type="match status" value="1"/>
</dbReference>
<keyword evidence="2" id="KW-1185">Reference proteome</keyword>
<dbReference type="EMBL" id="RKMG01000016">
    <property type="protein sequence ID" value="RPA60438.1"/>
    <property type="molecule type" value="Genomic_DNA"/>
</dbReference>
<dbReference type="Gene3D" id="2.40.128.20">
    <property type="match status" value="1"/>
</dbReference>
<protein>
    <submittedName>
        <fullName evidence="1">DUF1934 family protein</fullName>
    </submittedName>
</protein>
<reference evidence="1 2" key="1">
    <citation type="submission" date="2018-11" db="EMBL/GenBank/DDBJ databases">
        <title>Aerococcus sp. SJQ22, whole genome shotgun sequence.</title>
        <authorList>
            <person name="Sun L."/>
            <person name="Gao X."/>
            <person name="Chen W."/>
            <person name="Huang K."/>
        </authorList>
    </citation>
    <scope>NUCLEOTIDE SEQUENCE [LARGE SCALE GENOMIC DNA]</scope>
    <source>
        <strain evidence="1 2">SJQ22</strain>
    </source>
</reference>
<dbReference type="RefSeq" id="WP_123780213.1">
    <property type="nucleotide sequence ID" value="NZ_RKMG01000016.1"/>
</dbReference>
<dbReference type="InterPro" id="IPR012674">
    <property type="entry name" value="Calycin"/>
</dbReference>
<evidence type="ECO:0000313" key="2">
    <source>
        <dbReference type="Proteomes" id="UP000273977"/>
    </source>
</evidence>
<dbReference type="Pfam" id="PF09148">
    <property type="entry name" value="DUF1934"/>
    <property type="match status" value="1"/>
</dbReference>
<gene>
    <name evidence="1" type="ORF">EF384_05930</name>
</gene>
<name>A0A3N4GEX0_9LACT</name>
<comment type="caution">
    <text evidence="1">The sequence shown here is derived from an EMBL/GenBank/DDBJ whole genome shotgun (WGS) entry which is preliminary data.</text>
</comment>
<dbReference type="AlphaFoldDB" id="A0A3N4GEX0"/>